<dbReference type="Proteomes" id="UP000228934">
    <property type="component" value="Unassembled WGS sequence"/>
</dbReference>
<gene>
    <name evidence="7" type="ORF">AB205_0197990</name>
</gene>
<feature type="transmembrane region" description="Helical" evidence="6">
    <location>
        <begin position="251"/>
        <end position="272"/>
    </location>
</feature>
<keyword evidence="8" id="KW-1185">Reference proteome</keyword>
<evidence type="ECO:0008006" key="9">
    <source>
        <dbReference type="Google" id="ProtNLM"/>
    </source>
</evidence>
<keyword evidence="4 6" id="KW-0472">Membrane</keyword>
<dbReference type="SMART" id="SM01417">
    <property type="entry name" value="Solute_trans_a"/>
    <property type="match status" value="1"/>
</dbReference>
<sequence>MGFFLRNIQSSRRTCLYLWILGVYPVFCISSIIGMFIPRSSGICNFVASIYHSITLWKFLELITDYFGGKGQMLEVLGHQTVSPNPPPCCCCCCFPNIQAFPAESPLHQMSPAESLLIPGNPSRVPLYIRQSQRSPSLHQVSPVESLLTLGIPSGVPPYTRHSQLSPSLHQAIPVESLLTPGNPSGVPPYTRQSQQSPSLRQAIPADSPLHQVSPSEAPSYQVSPSGAPLSSGIPQWSSPLIRSNLRWMNIAVYQLSVVRTLLFFVGLILWTDDKYDYGDLDYTNPNSYINVIIGLSTFLSFYGYLLFYKATKKGLEGYSPRSKFICITLVLVLCGLQNGILETMSALGAIPCVPPWTVETRSQTIYNYSITLEMFFISLFARYCFCRVEPCPESLAQEVMQNKSSQTTSADLYSLPEDEGVCINAAYMSEGDETFCHIEHAPLDKYDFLQENVIIPTRNSRVMSPTRSSGLELGNANLPQARDVSDGAKAPKNRLQVQAQINYIDDATVV</sequence>
<evidence type="ECO:0000313" key="7">
    <source>
        <dbReference type="EMBL" id="PIN99473.1"/>
    </source>
</evidence>
<evidence type="ECO:0000313" key="8">
    <source>
        <dbReference type="Proteomes" id="UP000228934"/>
    </source>
</evidence>
<dbReference type="Pfam" id="PF03619">
    <property type="entry name" value="Solute_trans_a"/>
    <property type="match status" value="2"/>
</dbReference>
<organism evidence="7 8">
    <name type="scientific">Aquarana catesbeiana</name>
    <name type="common">American bullfrog</name>
    <name type="synonym">Rana catesbeiana</name>
    <dbReference type="NCBI Taxonomy" id="8400"/>
    <lineage>
        <taxon>Eukaryota</taxon>
        <taxon>Metazoa</taxon>
        <taxon>Chordata</taxon>
        <taxon>Craniata</taxon>
        <taxon>Vertebrata</taxon>
        <taxon>Euteleostomi</taxon>
        <taxon>Amphibia</taxon>
        <taxon>Batrachia</taxon>
        <taxon>Anura</taxon>
        <taxon>Neobatrachia</taxon>
        <taxon>Ranoidea</taxon>
        <taxon>Ranidae</taxon>
        <taxon>Aquarana</taxon>
    </lineage>
</organism>
<dbReference type="GO" id="GO:0016020">
    <property type="term" value="C:membrane"/>
    <property type="evidence" value="ECO:0007669"/>
    <property type="project" value="UniProtKB-SubCell"/>
</dbReference>
<feature type="region of interest" description="Disordered" evidence="5">
    <location>
        <begin position="180"/>
        <end position="231"/>
    </location>
</feature>
<accession>A0A2G9P7Z7</accession>
<dbReference type="PANTHER" id="PTHR23423">
    <property type="entry name" value="ORGANIC SOLUTE TRANSPORTER-RELATED"/>
    <property type="match status" value="1"/>
</dbReference>
<feature type="transmembrane region" description="Helical" evidence="6">
    <location>
        <begin position="323"/>
        <end position="342"/>
    </location>
</feature>
<evidence type="ECO:0000256" key="3">
    <source>
        <dbReference type="ARBA" id="ARBA00022989"/>
    </source>
</evidence>
<reference evidence="8" key="1">
    <citation type="journal article" date="2017" name="Nat. Commun.">
        <title>The North American bullfrog draft genome provides insight into hormonal regulation of long noncoding RNA.</title>
        <authorList>
            <person name="Hammond S.A."/>
            <person name="Warren R.L."/>
            <person name="Vandervalk B.P."/>
            <person name="Kucuk E."/>
            <person name="Khan H."/>
            <person name="Gibb E.A."/>
            <person name="Pandoh P."/>
            <person name="Kirk H."/>
            <person name="Zhao Y."/>
            <person name="Jones M."/>
            <person name="Mungall A.J."/>
            <person name="Coope R."/>
            <person name="Pleasance S."/>
            <person name="Moore R.A."/>
            <person name="Holt R.A."/>
            <person name="Round J.M."/>
            <person name="Ohora S."/>
            <person name="Walle B.V."/>
            <person name="Veldhoen N."/>
            <person name="Helbing C.C."/>
            <person name="Birol I."/>
        </authorList>
    </citation>
    <scope>NUCLEOTIDE SEQUENCE [LARGE SCALE GENOMIC DNA]</scope>
</reference>
<evidence type="ECO:0000256" key="4">
    <source>
        <dbReference type="ARBA" id="ARBA00023136"/>
    </source>
</evidence>
<feature type="compositionally biased region" description="Polar residues" evidence="5">
    <location>
        <begin position="211"/>
        <end position="225"/>
    </location>
</feature>
<feature type="transmembrane region" description="Helical" evidence="6">
    <location>
        <begin position="292"/>
        <end position="311"/>
    </location>
</feature>
<feature type="compositionally biased region" description="Polar residues" evidence="5">
    <location>
        <begin position="191"/>
        <end position="200"/>
    </location>
</feature>
<dbReference type="AlphaFoldDB" id="A0A2G9P7Z7"/>
<evidence type="ECO:0000256" key="6">
    <source>
        <dbReference type="SAM" id="Phobius"/>
    </source>
</evidence>
<comment type="subcellular location">
    <subcellularLocation>
        <location evidence="1">Membrane</location>
        <topology evidence="1">Multi-pass membrane protein</topology>
    </subcellularLocation>
</comment>
<feature type="region of interest" description="Disordered" evidence="5">
    <location>
        <begin position="466"/>
        <end position="492"/>
    </location>
</feature>
<keyword evidence="2 6" id="KW-0812">Transmembrane</keyword>
<evidence type="ECO:0000256" key="2">
    <source>
        <dbReference type="ARBA" id="ARBA00022692"/>
    </source>
</evidence>
<proteinExistence type="predicted"/>
<protein>
    <recommendedName>
        <fullName evidence="9">Organic solute transporter subunit alpha</fullName>
    </recommendedName>
</protein>
<name>A0A2G9P7Z7_AQUCT</name>
<evidence type="ECO:0000256" key="1">
    <source>
        <dbReference type="ARBA" id="ARBA00004141"/>
    </source>
</evidence>
<dbReference type="EMBL" id="KV922630">
    <property type="protein sequence ID" value="PIN99473.1"/>
    <property type="molecule type" value="Genomic_DNA"/>
</dbReference>
<keyword evidence="3 6" id="KW-1133">Transmembrane helix</keyword>
<dbReference type="OrthoDB" id="5832279at2759"/>
<dbReference type="InterPro" id="IPR005178">
    <property type="entry name" value="Ostalpha/TMEM184C"/>
</dbReference>
<feature type="transmembrane region" description="Helical" evidence="6">
    <location>
        <begin position="16"/>
        <end position="37"/>
    </location>
</feature>
<evidence type="ECO:0000256" key="5">
    <source>
        <dbReference type="SAM" id="MobiDB-lite"/>
    </source>
</evidence>